<proteinExistence type="predicted"/>
<evidence type="ECO:0000256" key="5">
    <source>
        <dbReference type="ARBA" id="ARBA00023015"/>
    </source>
</evidence>
<protein>
    <submittedName>
        <fullName evidence="11">Two-component system response regulator YesN</fullName>
    </submittedName>
</protein>
<dbReference type="InterPro" id="IPR009057">
    <property type="entry name" value="Homeodomain-like_sf"/>
</dbReference>
<evidence type="ECO:0000256" key="2">
    <source>
        <dbReference type="ARBA" id="ARBA00022490"/>
    </source>
</evidence>
<evidence type="ECO:0000259" key="9">
    <source>
        <dbReference type="PROSITE" id="PS01124"/>
    </source>
</evidence>
<organism evidence="11 12">
    <name type="scientific">Paenibacillus taihuensis</name>
    <dbReference type="NCBI Taxonomy" id="1156355"/>
    <lineage>
        <taxon>Bacteria</taxon>
        <taxon>Bacillati</taxon>
        <taxon>Bacillota</taxon>
        <taxon>Bacilli</taxon>
        <taxon>Bacillales</taxon>
        <taxon>Paenibacillaceae</taxon>
        <taxon>Paenibacillus</taxon>
    </lineage>
</organism>
<gene>
    <name evidence="11" type="ORF">A8990_11371</name>
</gene>
<feature type="modified residue" description="4-aspartylphosphate" evidence="8">
    <location>
        <position position="55"/>
    </location>
</feature>
<dbReference type="PANTHER" id="PTHR42713">
    <property type="entry name" value="HISTIDINE KINASE-RELATED"/>
    <property type="match status" value="1"/>
</dbReference>
<evidence type="ECO:0000256" key="3">
    <source>
        <dbReference type="ARBA" id="ARBA00022553"/>
    </source>
</evidence>
<keyword evidence="6" id="KW-0238">DNA-binding</keyword>
<keyword evidence="2" id="KW-0963">Cytoplasm</keyword>
<evidence type="ECO:0000256" key="6">
    <source>
        <dbReference type="ARBA" id="ARBA00023125"/>
    </source>
</evidence>
<feature type="domain" description="Response regulatory" evidence="10">
    <location>
        <begin position="3"/>
        <end position="120"/>
    </location>
</feature>
<dbReference type="InterPro" id="IPR051552">
    <property type="entry name" value="HptR"/>
</dbReference>
<dbReference type="Proteomes" id="UP000256304">
    <property type="component" value="Unassembled WGS sequence"/>
</dbReference>
<reference evidence="11 12" key="1">
    <citation type="submission" date="2018-08" db="EMBL/GenBank/DDBJ databases">
        <title>Genomic Encyclopedia of Type Strains, Phase III (KMG-III): the genomes of soil and plant-associated and newly described type strains.</title>
        <authorList>
            <person name="Whitman W."/>
        </authorList>
    </citation>
    <scope>NUCLEOTIDE SEQUENCE [LARGE SCALE GENOMIC DNA]</scope>
    <source>
        <strain evidence="11 12">CGMCC 1.10966</strain>
    </source>
</reference>
<name>A0A3D9RYS8_9BACL</name>
<dbReference type="InterPro" id="IPR020449">
    <property type="entry name" value="Tscrpt_reg_AraC-type_HTH"/>
</dbReference>
<dbReference type="InterPro" id="IPR001789">
    <property type="entry name" value="Sig_transdc_resp-reg_receiver"/>
</dbReference>
<keyword evidence="7" id="KW-0804">Transcription</keyword>
<evidence type="ECO:0000313" key="11">
    <source>
        <dbReference type="EMBL" id="REE85153.1"/>
    </source>
</evidence>
<evidence type="ECO:0000313" key="12">
    <source>
        <dbReference type="Proteomes" id="UP000256304"/>
    </source>
</evidence>
<dbReference type="InterPro" id="IPR011006">
    <property type="entry name" value="CheY-like_superfamily"/>
</dbReference>
<dbReference type="SUPFAM" id="SSF46689">
    <property type="entry name" value="Homeodomain-like"/>
    <property type="match status" value="2"/>
</dbReference>
<keyword evidence="12" id="KW-1185">Reference proteome</keyword>
<dbReference type="Pfam" id="PF17853">
    <property type="entry name" value="GGDEF_2"/>
    <property type="match status" value="1"/>
</dbReference>
<dbReference type="EMBL" id="QTTN01000013">
    <property type="protein sequence ID" value="REE85153.1"/>
    <property type="molecule type" value="Genomic_DNA"/>
</dbReference>
<dbReference type="InterPro" id="IPR018062">
    <property type="entry name" value="HTH_AraC-typ_CS"/>
</dbReference>
<dbReference type="Gene3D" id="1.10.10.60">
    <property type="entry name" value="Homeodomain-like"/>
    <property type="match status" value="2"/>
</dbReference>
<feature type="domain" description="HTH araC/xylS-type" evidence="9">
    <location>
        <begin position="432"/>
        <end position="531"/>
    </location>
</feature>
<dbReference type="SMART" id="SM00342">
    <property type="entry name" value="HTH_ARAC"/>
    <property type="match status" value="1"/>
</dbReference>
<dbReference type="RefSeq" id="WP_116189463.1">
    <property type="nucleotide sequence ID" value="NZ_QTTN01000013.1"/>
</dbReference>
<evidence type="ECO:0000256" key="7">
    <source>
        <dbReference type="ARBA" id="ARBA00023163"/>
    </source>
</evidence>
<evidence type="ECO:0000256" key="1">
    <source>
        <dbReference type="ARBA" id="ARBA00004496"/>
    </source>
</evidence>
<keyword evidence="4" id="KW-0902">Two-component regulatory system</keyword>
<dbReference type="PANTHER" id="PTHR42713:SF3">
    <property type="entry name" value="TRANSCRIPTIONAL REGULATORY PROTEIN HPTR"/>
    <property type="match status" value="1"/>
</dbReference>
<dbReference type="Pfam" id="PF12833">
    <property type="entry name" value="HTH_18"/>
    <property type="match status" value="1"/>
</dbReference>
<dbReference type="InterPro" id="IPR018060">
    <property type="entry name" value="HTH_AraC"/>
</dbReference>
<dbReference type="SUPFAM" id="SSF52172">
    <property type="entry name" value="CheY-like"/>
    <property type="match status" value="1"/>
</dbReference>
<dbReference type="Gene3D" id="3.40.50.2300">
    <property type="match status" value="1"/>
</dbReference>
<dbReference type="OrthoDB" id="342399at2"/>
<dbReference type="PROSITE" id="PS00041">
    <property type="entry name" value="HTH_ARAC_FAMILY_1"/>
    <property type="match status" value="1"/>
</dbReference>
<keyword evidence="3 8" id="KW-0597">Phosphoprotein</keyword>
<dbReference type="PROSITE" id="PS01124">
    <property type="entry name" value="HTH_ARAC_FAMILY_2"/>
    <property type="match status" value="1"/>
</dbReference>
<dbReference type="Pfam" id="PF00072">
    <property type="entry name" value="Response_reg"/>
    <property type="match status" value="1"/>
</dbReference>
<dbReference type="GO" id="GO:0005737">
    <property type="term" value="C:cytoplasm"/>
    <property type="evidence" value="ECO:0007669"/>
    <property type="project" value="UniProtKB-SubCell"/>
</dbReference>
<sequence length="539" mass="61063">MLRIMIIDDEETIRIGLEKMILKAREDCQIVGSYGNGEDALLHLARQEPDLVITDIKMPYMDGLRFIELLKEKRPHVRCVILSGYNDFDYARKAILYGVNDYLIKPVDKKELLRNLDQIAAELGRERMENEREMELWRKARWSDLMAKEDALRRLLLGELEETQALELARAHGLLSEAEAGRVDEADGSDGSEGAGYAVLALRSSDSHAHERLLAVLRGKLLQQTACTVIGERLAAVLLRGTATGEVKRFGYELLMETRDGASSLVIGISKPCANLQSLPQAYSEALEASLSHFYWPDMEPVTIFGEAVRGYLDSERIAQLLDTELGTAFEHADPEAVRSALRRLFEELARTKPPYDEVVHLAGNVLFVAALRCDGFGEEVSRLTKPGFNFYQAATLPFTLDELRHWLGSLLDDAFTHLASKRTAPPNRLIETVKQAIQNDYTREIELTELSEKVYLNPSYLSTLFKQETGQTITQYLLSLRIAKAKELLRERLDLKVYEIGELVGYADAMYFNRLFKKMVGTTPKEFRNQVPNRVQET</sequence>
<dbReference type="GO" id="GO:0003700">
    <property type="term" value="F:DNA-binding transcription factor activity"/>
    <property type="evidence" value="ECO:0007669"/>
    <property type="project" value="InterPro"/>
</dbReference>
<dbReference type="PRINTS" id="PR00032">
    <property type="entry name" value="HTHARAC"/>
</dbReference>
<dbReference type="GO" id="GO:0043565">
    <property type="term" value="F:sequence-specific DNA binding"/>
    <property type="evidence" value="ECO:0007669"/>
    <property type="project" value="InterPro"/>
</dbReference>
<comment type="subcellular location">
    <subcellularLocation>
        <location evidence="1">Cytoplasm</location>
    </subcellularLocation>
</comment>
<dbReference type="GO" id="GO:0000160">
    <property type="term" value="P:phosphorelay signal transduction system"/>
    <property type="evidence" value="ECO:0007669"/>
    <property type="project" value="UniProtKB-KW"/>
</dbReference>
<comment type="caution">
    <text evidence="11">The sequence shown here is derived from an EMBL/GenBank/DDBJ whole genome shotgun (WGS) entry which is preliminary data.</text>
</comment>
<dbReference type="AlphaFoldDB" id="A0A3D9RYS8"/>
<dbReference type="PROSITE" id="PS50110">
    <property type="entry name" value="RESPONSE_REGULATORY"/>
    <property type="match status" value="1"/>
</dbReference>
<dbReference type="SMART" id="SM00448">
    <property type="entry name" value="REC"/>
    <property type="match status" value="1"/>
</dbReference>
<evidence type="ECO:0000256" key="8">
    <source>
        <dbReference type="PROSITE-ProRule" id="PRU00169"/>
    </source>
</evidence>
<keyword evidence="5" id="KW-0805">Transcription regulation</keyword>
<dbReference type="InterPro" id="IPR041522">
    <property type="entry name" value="CdaR_GGDEF"/>
</dbReference>
<accession>A0A3D9RYS8</accession>
<evidence type="ECO:0000259" key="10">
    <source>
        <dbReference type="PROSITE" id="PS50110"/>
    </source>
</evidence>
<evidence type="ECO:0000256" key="4">
    <source>
        <dbReference type="ARBA" id="ARBA00023012"/>
    </source>
</evidence>
<dbReference type="CDD" id="cd17536">
    <property type="entry name" value="REC_YesN-like"/>
    <property type="match status" value="1"/>
</dbReference>